<dbReference type="Pfam" id="PF02311">
    <property type="entry name" value="AraC_binding"/>
    <property type="match status" value="1"/>
</dbReference>
<evidence type="ECO:0000256" key="3">
    <source>
        <dbReference type="ARBA" id="ARBA00023159"/>
    </source>
</evidence>
<dbReference type="Gene3D" id="1.10.10.60">
    <property type="entry name" value="Homeodomain-like"/>
    <property type="match status" value="2"/>
</dbReference>
<evidence type="ECO:0000256" key="4">
    <source>
        <dbReference type="ARBA" id="ARBA00023163"/>
    </source>
</evidence>
<dbReference type="PANTHER" id="PTHR46796:SF7">
    <property type="entry name" value="ARAC FAMILY TRANSCRIPTIONAL REGULATOR"/>
    <property type="match status" value="1"/>
</dbReference>
<dbReference type="InterPro" id="IPR014710">
    <property type="entry name" value="RmlC-like_jellyroll"/>
</dbReference>
<evidence type="ECO:0000259" key="6">
    <source>
        <dbReference type="PROSITE" id="PS01124"/>
    </source>
</evidence>
<dbReference type="InterPro" id="IPR003313">
    <property type="entry name" value="AraC-bd"/>
</dbReference>
<keyword evidence="2" id="KW-0238">DNA-binding</keyword>
<protein>
    <submittedName>
        <fullName evidence="7">AraC family transcriptional regulator</fullName>
    </submittedName>
</protein>
<evidence type="ECO:0000313" key="8">
    <source>
        <dbReference type="Proteomes" id="UP001165524"/>
    </source>
</evidence>
<dbReference type="SMART" id="SM00342">
    <property type="entry name" value="HTH_ARAC"/>
    <property type="match status" value="1"/>
</dbReference>
<dbReference type="SUPFAM" id="SSF51215">
    <property type="entry name" value="Regulatory protein AraC"/>
    <property type="match status" value="1"/>
</dbReference>
<dbReference type="PROSITE" id="PS01124">
    <property type="entry name" value="HTH_ARAC_FAMILY_2"/>
    <property type="match status" value="1"/>
</dbReference>
<keyword evidence="8" id="KW-1185">Reference proteome</keyword>
<dbReference type="InterPro" id="IPR009057">
    <property type="entry name" value="Homeodomain-like_sf"/>
</dbReference>
<keyword evidence="3" id="KW-0010">Activator</keyword>
<evidence type="ECO:0000256" key="5">
    <source>
        <dbReference type="SAM" id="MobiDB-lite"/>
    </source>
</evidence>
<dbReference type="Gene3D" id="2.60.120.10">
    <property type="entry name" value="Jelly Rolls"/>
    <property type="match status" value="1"/>
</dbReference>
<dbReference type="PRINTS" id="PR00032">
    <property type="entry name" value="HTHARAC"/>
</dbReference>
<keyword evidence="4" id="KW-0804">Transcription</keyword>
<dbReference type="InterPro" id="IPR018060">
    <property type="entry name" value="HTH_AraC"/>
</dbReference>
<feature type="region of interest" description="Disordered" evidence="5">
    <location>
        <begin position="1"/>
        <end position="21"/>
    </location>
</feature>
<dbReference type="PROSITE" id="PS00041">
    <property type="entry name" value="HTH_ARAC_FAMILY_1"/>
    <property type="match status" value="1"/>
</dbReference>
<dbReference type="InterPro" id="IPR018062">
    <property type="entry name" value="HTH_AraC-typ_CS"/>
</dbReference>
<feature type="domain" description="HTH araC/xylS-type" evidence="6">
    <location>
        <begin position="200"/>
        <end position="299"/>
    </location>
</feature>
<proteinExistence type="predicted"/>
<dbReference type="InterPro" id="IPR020449">
    <property type="entry name" value="Tscrpt_reg_AraC-type_HTH"/>
</dbReference>
<dbReference type="InterPro" id="IPR037923">
    <property type="entry name" value="HTH-like"/>
</dbReference>
<dbReference type="InterPro" id="IPR050204">
    <property type="entry name" value="AraC_XylS_family_regulators"/>
</dbReference>
<dbReference type="CDD" id="cd06986">
    <property type="entry name" value="cupin_MmsR-like_N"/>
    <property type="match status" value="1"/>
</dbReference>
<sequence length="309" mass="34881">MVTPQQPASVQPAQTSDWPLSRHGERALLPQAMLAALLDNPLTKAFHPLAFGYYPQARGHRMARQQPTDNIVIYCVEGRARVSLPGHQATVRAGDLLWLPAGEPHDYQADTEAPWSIYWMHLAGDDAALQLQQLFAEHRVLHPGLHERLISDFRALMDCTRASHQAQAFQHAASLCRAILSYTALLLSQPRQQGGTLDIRALHLQMQARIDERLTLEDLCELAGQASRYQFIRQYRAHTGQTPIQAFLHMKVARACYLLETTRLSVADLAQQLGIDDPYYFSRLFRKMTGVSPARYRSHGMAQTSKHKD</sequence>
<gene>
    <name evidence="7" type="ORF">MU846_08360</name>
</gene>
<comment type="caution">
    <text evidence="7">The sequence shown here is derived from an EMBL/GenBank/DDBJ whole genome shotgun (WGS) entry which is preliminary data.</text>
</comment>
<dbReference type="EMBL" id="JALKII010000004">
    <property type="protein sequence ID" value="MCK0537721.1"/>
    <property type="molecule type" value="Genomic_DNA"/>
</dbReference>
<evidence type="ECO:0000256" key="2">
    <source>
        <dbReference type="ARBA" id="ARBA00023125"/>
    </source>
</evidence>
<dbReference type="Proteomes" id="UP001165524">
    <property type="component" value="Unassembled WGS sequence"/>
</dbReference>
<reference evidence="7" key="1">
    <citation type="submission" date="2022-04" db="EMBL/GenBank/DDBJ databases">
        <title>Alcanivorax sp. CY1518 draft genome sequence.</title>
        <authorList>
            <person name="Zhao G."/>
            <person name="An M."/>
        </authorList>
    </citation>
    <scope>NUCLEOTIDE SEQUENCE</scope>
    <source>
        <strain evidence="7">CY1518</strain>
    </source>
</reference>
<evidence type="ECO:0000313" key="7">
    <source>
        <dbReference type="EMBL" id="MCK0537721.1"/>
    </source>
</evidence>
<organism evidence="7 8">
    <name type="scientific">Alcanivorax quisquiliarum</name>
    <dbReference type="NCBI Taxonomy" id="2933565"/>
    <lineage>
        <taxon>Bacteria</taxon>
        <taxon>Pseudomonadati</taxon>
        <taxon>Pseudomonadota</taxon>
        <taxon>Gammaproteobacteria</taxon>
        <taxon>Oceanospirillales</taxon>
        <taxon>Alcanivoracaceae</taxon>
        <taxon>Alcanivorax</taxon>
    </lineage>
</organism>
<keyword evidence="1" id="KW-0805">Transcription regulation</keyword>
<accession>A0ABT0E7A1</accession>
<dbReference type="RefSeq" id="WP_246951596.1">
    <property type="nucleotide sequence ID" value="NZ_JALKII010000004.1"/>
</dbReference>
<evidence type="ECO:0000256" key="1">
    <source>
        <dbReference type="ARBA" id="ARBA00023015"/>
    </source>
</evidence>
<name>A0ABT0E7A1_9GAMM</name>
<dbReference type="SUPFAM" id="SSF46689">
    <property type="entry name" value="Homeodomain-like"/>
    <property type="match status" value="2"/>
</dbReference>
<dbReference type="Pfam" id="PF12833">
    <property type="entry name" value="HTH_18"/>
    <property type="match status" value="1"/>
</dbReference>
<feature type="compositionally biased region" description="Polar residues" evidence="5">
    <location>
        <begin position="1"/>
        <end position="18"/>
    </location>
</feature>
<dbReference type="PANTHER" id="PTHR46796">
    <property type="entry name" value="HTH-TYPE TRANSCRIPTIONAL ACTIVATOR RHAS-RELATED"/>
    <property type="match status" value="1"/>
</dbReference>